<proteinExistence type="predicted"/>
<reference evidence="1 2" key="1">
    <citation type="submission" date="2015-03" db="EMBL/GenBank/DDBJ databases">
        <authorList>
            <person name="Melo L.D.R."/>
            <person name="Veiga P."/>
            <person name="Cerca N."/>
            <person name="Kropinski A.M."/>
            <person name="Azeredo J."/>
            <person name="Almeida C."/>
            <person name="Sillankorva S."/>
        </authorList>
    </citation>
    <scope>NUCLEOTIDE SEQUENCE [LARGE SCALE GENOMIC DNA]</scope>
</reference>
<sequence>MSLLKNAKNFFSTKLNFFFKSNLSAEERYTQAATAIINKIDELRHAEITATQSIAHLKEKSKEHFKNSNLKEEHIRLLKSKNQPVPKAYFIAALQYKKLGEALEAEVENRKKSIILIAEKVVELADKLEEIKANLEVIKLNKETDALGIKLPEDVMASTDHVLVDVDTIISEVDTFTESSNVAVNMTELELYVDTFNK</sequence>
<accession>A0A0G2SSJ5</accession>
<keyword evidence="2" id="KW-1185">Reference proteome</keyword>
<protein>
    <submittedName>
        <fullName evidence="1">Uncharacterized protein</fullName>
    </submittedName>
</protein>
<dbReference type="KEGG" id="vg:26622908"/>
<evidence type="ECO:0000313" key="2">
    <source>
        <dbReference type="Proteomes" id="UP000202749"/>
    </source>
</evidence>
<dbReference type="GeneID" id="26622908"/>
<organism evidence="1 2">
    <name type="scientific">Proteus phage vB_PmiM_Pm5461</name>
    <dbReference type="NCBI Taxonomy" id="1636250"/>
    <lineage>
        <taxon>Viruses</taxon>
        <taxon>Duplodnaviria</taxon>
        <taxon>Heunggongvirae</taxon>
        <taxon>Uroviricota</taxon>
        <taxon>Caudoviricetes</taxon>
        <taxon>Pantevenvirales</taxon>
        <taxon>Straboviridae</taxon>
        <taxon>Bragavirus</taxon>
        <taxon>Bragavirus pm5461</taxon>
    </lineage>
</organism>
<dbReference type="OrthoDB" id="10694at10239"/>
<name>A0A0G2SSJ5_9CAUD</name>
<dbReference type="EMBL" id="KP890823">
    <property type="protein sequence ID" value="AKA61971.1"/>
    <property type="molecule type" value="Genomic_DNA"/>
</dbReference>
<evidence type="ECO:0000313" key="1">
    <source>
        <dbReference type="EMBL" id="AKA61971.1"/>
    </source>
</evidence>
<dbReference type="Proteomes" id="UP000202749">
    <property type="component" value="Segment"/>
</dbReference>
<gene>
    <name evidence="1" type="ORF">Pm5461_106</name>
</gene>
<dbReference type="RefSeq" id="YP_009195527.1">
    <property type="nucleotide sequence ID" value="NC_028762.1"/>
</dbReference>